<evidence type="ECO:0000256" key="2">
    <source>
        <dbReference type="SAM" id="MobiDB-lite"/>
    </source>
</evidence>
<dbReference type="GO" id="GO:0005096">
    <property type="term" value="F:GTPase activator activity"/>
    <property type="evidence" value="ECO:0007669"/>
    <property type="project" value="UniProtKB-KW"/>
</dbReference>
<dbReference type="STRING" id="1088818.A0A2I0A7A3"/>
<accession>A0A2I0A7A3</accession>
<dbReference type="PANTHER" id="PTHR22957:SF337">
    <property type="entry name" value="TBC1 DOMAIN FAMILY MEMBER 5"/>
    <property type="match status" value="1"/>
</dbReference>
<dbReference type="AlphaFoldDB" id="A0A2I0A7A3"/>
<evidence type="ECO:0000259" key="3">
    <source>
        <dbReference type="PROSITE" id="PS50086"/>
    </source>
</evidence>
<dbReference type="InterPro" id="IPR000195">
    <property type="entry name" value="Rab-GAP-TBC_dom"/>
</dbReference>
<organism evidence="4 5">
    <name type="scientific">Apostasia shenzhenica</name>
    <dbReference type="NCBI Taxonomy" id="1088818"/>
    <lineage>
        <taxon>Eukaryota</taxon>
        <taxon>Viridiplantae</taxon>
        <taxon>Streptophyta</taxon>
        <taxon>Embryophyta</taxon>
        <taxon>Tracheophyta</taxon>
        <taxon>Spermatophyta</taxon>
        <taxon>Magnoliopsida</taxon>
        <taxon>Liliopsida</taxon>
        <taxon>Asparagales</taxon>
        <taxon>Orchidaceae</taxon>
        <taxon>Apostasioideae</taxon>
        <taxon>Apostasia</taxon>
    </lineage>
</organism>
<protein>
    <recommendedName>
        <fullName evidence="3">Rab-GAP TBC domain-containing protein</fullName>
    </recommendedName>
</protein>
<dbReference type="Gene3D" id="1.10.8.270">
    <property type="entry name" value="putative rabgap domain of human tbc1 domain family member 14 like domains"/>
    <property type="match status" value="1"/>
</dbReference>
<dbReference type="PANTHER" id="PTHR22957">
    <property type="entry name" value="TBC1 DOMAIN FAMILY MEMBER GTPASE-ACTIVATING PROTEIN"/>
    <property type="match status" value="1"/>
</dbReference>
<feature type="region of interest" description="Disordered" evidence="2">
    <location>
        <begin position="794"/>
        <end position="813"/>
    </location>
</feature>
<feature type="region of interest" description="Disordered" evidence="2">
    <location>
        <begin position="568"/>
        <end position="588"/>
    </location>
</feature>
<name>A0A2I0A7A3_9ASPA</name>
<evidence type="ECO:0000256" key="1">
    <source>
        <dbReference type="ARBA" id="ARBA00022468"/>
    </source>
</evidence>
<gene>
    <name evidence="4" type="ORF">AXF42_Ash002779</name>
</gene>
<reference evidence="4 5" key="1">
    <citation type="journal article" date="2017" name="Nature">
        <title>The Apostasia genome and the evolution of orchids.</title>
        <authorList>
            <person name="Zhang G.Q."/>
            <person name="Liu K.W."/>
            <person name="Li Z."/>
            <person name="Lohaus R."/>
            <person name="Hsiao Y.Y."/>
            <person name="Niu S.C."/>
            <person name="Wang J.Y."/>
            <person name="Lin Y.C."/>
            <person name="Xu Q."/>
            <person name="Chen L.J."/>
            <person name="Yoshida K."/>
            <person name="Fujiwara S."/>
            <person name="Wang Z.W."/>
            <person name="Zhang Y.Q."/>
            <person name="Mitsuda N."/>
            <person name="Wang M."/>
            <person name="Liu G.H."/>
            <person name="Pecoraro L."/>
            <person name="Huang H.X."/>
            <person name="Xiao X.J."/>
            <person name="Lin M."/>
            <person name="Wu X.Y."/>
            <person name="Wu W.L."/>
            <person name="Chen Y.Y."/>
            <person name="Chang S.B."/>
            <person name="Sakamoto S."/>
            <person name="Ohme-Takagi M."/>
            <person name="Yagi M."/>
            <person name="Zeng S.J."/>
            <person name="Shen C.Y."/>
            <person name="Yeh C.M."/>
            <person name="Luo Y.B."/>
            <person name="Tsai W.C."/>
            <person name="Van de Peer Y."/>
            <person name="Liu Z.J."/>
        </authorList>
    </citation>
    <scope>NUCLEOTIDE SEQUENCE [LARGE SCALE GENOMIC DNA]</scope>
    <source>
        <strain evidence="5">cv. Shenzhen</strain>
        <tissue evidence="4">Stem</tissue>
    </source>
</reference>
<feature type="compositionally biased region" description="Basic and acidic residues" evidence="2">
    <location>
        <begin position="801"/>
        <end position="813"/>
    </location>
</feature>
<keyword evidence="1" id="KW-0343">GTPase activation</keyword>
<keyword evidence="5" id="KW-1185">Reference proteome</keyword>
<evidence type="ECO:0000313" key="4">
    <source>
        <dbReference type="EMBL" id="PKA51414.1"/>
    </source>
</evidence>
<evidence type="ECO:0000313" key="5">
    <source>
        <dbReference type="Proteomes" id="UP000236161"/>
    </source>
</evidence>
<sequence>MDVPSPESCSPGGSSGGGYRFSNLRGIRWRINLGILPGSPSASIDDLRRVTADSRRRKGCSLWIHCPPFSCMYILDVGRCYVSLRRHLLIDPHFTKDGSRSPDLSMENPLSQNPDSMWGRFFRNAELEKIVDQDLSRLYLDDGRYFQTPVCQAMLRRILLVWCLRHLDCGYRQGMHELLAPLVYVLHVDLDYLSQVQAHYEDYFKDEFDGSDSDLISKYKLKAKSCFVGTNSDDLYHGNGPKFNRLGEFDLETRNMILLSDAYGVEGELGVVLSERFMEHDAYCMFDGLMSGAHGAVAMAEFYLSSPAIGSNTGLPPVIEASSALYYLLSTVDSSLHGHLVELGVEPQYFALRWLRVLFIREFSLNDLLVVWDELFCSPNYSYITGDEYSLLCSPRGTLILAMAVSMLLHVRSSLLATENATSCLQRLLNFPREIYVKKLIDKARACQALAMEVIVSSSSHSNSTKNRSAAVSTACSLSPRTPIRILPDSYWEEKWRVIHNEKTLENNDSIKSGKINEVLNEVIGLPRTESDPSSIEDSRQEAWLFVRHSLLDDLSQGVECTGEVTCQSTENPSISSMTTGPSSQLNDPEIELEKSSVTTKTFIGDNDDTNIHVEECNNGNDNGEPKESEMEVEIVKAQSSIDADIRGISKGKVKKSASGKLQWLWSFGIRSFKEDSMEKETTGETLISSNVDNDDVCHIKPELASFEDNMMSNMKNLGQSMLDNIQVIESIFGEHQGQAGDNLDGKGQAAAMASLKELRKIASILSGMYASTETMEDINSKHEQTDVRVERTQVDGSVGTEKDRWAEKGHGG</sequence>
<dbReference type="Proteomes" id="UP000236161">
    <property type="component" value="Unassembled WGS sequence"/>
</dbReference>
<dbReference type="InterPro" id="IPR035969">
    <property type="entry name" value="Rab-GAP_TBC_sf"/>
</dbReference>
<dbReference type="OrthoDB" id="27140at2759"/>
<dbReference type="Pfam" id="PF00566">
    <property type="entry name" value="RabGAP-TBC"/>
    <property type="match status" value="2"/>
</dbReference>
<dbReference type="Gene3D" id="1.10.472.80">
    <property type="entry name" value="Ypt/Rab-GAP domain of gyp1p, domain 3"/>
    <property type="match status" value="1"/>
</dbReference>
<dbReference type="SMART" id="SM00164">
    <property type="entry name" value="TBC"/>
    <property type="match status" value="1"/>
</dbReference>
<dbReference type="SUPFAM" id="SSF47923">
    <property type="entry name" value="Ypt/Rab-GAP domain of gyp1p"/>
    <property type="match status" value="2"/>
</dbReference>
<dbReference type="EMBL" id="KZ452013">
    <property type="protein sequence ID" value="PKA51414.1"/>
    <property type="molecule type" value="Genomic_DNA"/>
</dbReference>
<proteinExistence type="predicted"/>
<dbReference type="PROSITE" id="PS50086">
    <property type="entry name" value="TBC_RABGAP"/>
    <property type="match status" value="1"/>
</dbReference>
<feature type="compositionally biased region" description="Polar residues" evidence="2">
    <location>
        <begin position="568"/>
        <end position="587"/>
    </location>
</feature>
<feature type="domain" description="Rab-GAP TBC" evidence="3">
    <location>
        <begin position="19"/>
        <end position="379"/>
    </location>
</feature>